<dbReference type="EMBL" id="QGLO01000006">
    <property type="protein sequence ID" value="PXY90373.1"/>
    <property type="molecule type" value="Genomic_DNA"/>
</dbReference>
<dbReference type="OrthoDB" id="3034217at2"/>
<evidence type="ECO:0000313" key="2">
    <source>
        <dbReference type="EMBL" id="PXY90373.1"/>
    </source>
</evidence>
<dbReference type="SMART" id="SM01118">
    <property type="entry name" value="CYTH"/>
    <property type="match status" value="1"/>
</dbReference>
<name>A0A2V4E8A8_9GAMM</name>
<proteinExistence type="predicted"/>
<organism evidence="2 3">
    <name type="scientific">Gilliamella apis</name>
    <dbReference type="NCBI Taxonomy" id="1970738"/>
    <lineage>
        <taxon>Bacteria</taxon>
        <taxon>Pseudomonadati</taxon>
        <taxon>Pseudomonadota</taxon>
        <taxon>Gammaproteobacteria</taxon>
        <taxon>Orbales</taxon>
        <taxon>Orbaceae</taxon>
        <taxon>Gilliamella</taxon>
    </lineage>
</organism>
<dbReference type="InterPro" id="IPR039013">
    <property type="entry name" value="YgiF"/>
</dbReference>
<dbReference type="PANTHER" id="PTHR39569:SF1">
    <property type="entry name" value="INORGANIC TRIPHOSPHATASE"/>
    <property type="match status" value="1"/>
</dbReference>
<dbReference type="SUPFAM" id="SSF55154">
    <property type="entry name" value="CYTH-like phosphatases"/>
    <property type="match status" value="1"/>
</dbReference>
<comment type="caution">
    <text evidence="2">The sequence shown here is derived from an EMBL/GenBank/DDBJ whole genome shotgun (WGS) entry which is preliminary data.</text>
</comment>
<accession>A0A2V4E8A8</accession>
<dbReference type="AlphaFoldDB" id="A0A2V4E8A8"/>
<reference evidence="2 3" key="1">
    <citation type="submission" date="2018-05" db="EMBL/GenBank/DDBJ databases">
        <title>Reference genomes for bee gut microbiota database.</title>
        <authorList>
            <person name="Ellegaard K.M."/>
        </authorList>
    </citation>
    <scope>NUCLEOTIDE SEQUENCE [LARGE SCALE GENOMIC DNA]</scope>
    <source>
        <strain evidence="2 3">ESL0172</strain>
    </source>
</reference>
<dbReference type="GO" id="GO:0046872">
    <property type="term" value="F:metal ion binding"/>
    <property type="evidence" value="ECO:0007669"/>
    <property type="project" value="TreeGrafter"/>
</dbReference>
<dbReference type="InterPro" id="IPR033469">
    <property type="entry name" value="CYTH-like_dom_sf"/>
</dbReference>
<dbReference type="PROSITE" id="PS51707">
    <property type="entry name" value="CYTH"/>
    <property type="match status" value="1"/>
</dbReference>
<feature type="domain" description="CYTH" evidence="1">
    <location>
        <begin position="2"/>
        <end position="217"/>
    </location>
</feature>
<evidence type="ECO:0000259" key="1">
    <source>
        <dbReference type="PROSITE" id="PS51707"/>
    </source>
</evidence>
<dbReference type="PANTHER" id="PTHR39569">
    <property type="entry name" value="INORGANIC TRIPHOSPHATASE"/>
    <property type="match status" value="1"/>
</dbReference>
<keyword evidence="3" id="KW-1185">Reference proteome</keyword>
<protein>
    <recommendedName>
        <fullName evidence="1">CYTH domain-containing protein</fullName>
    </recommendedName>
</protein>
<dbReference type="GO" id="GO:0050355">
    <property type="term" value="F:inorganic triphosphate phosphatase activity"/>
    <property type="evidence" value="ECO:0007669"/>
    <property type="project" value="InterPro"/>
</dbReference>
<evidence type="ECO:0000313" key="3">
    <source>
        <dbReference type="Proteomes" id="UP000247673"/>
    </source>
</evidence>
<dbReference type="Gene3D" id="2.40.320.10">
    <property type="entry name" value="Hypothetical Protein Pfu-838710-001"/>
    <property type="match status" value="1"/>
</dbReference>
<dbReference type="CDD" id="cd07756">
    <property type="entry name" value="CYTH-like_Pase_CHAD"/>
    <property type="match status" value="1"/>
</dbReference>
<dbReference type="RefSeq" id="WP_110448201.1">
    <property type="nucleotide sequence ID" value="NZ_CP132381.1"/>
</dbReference>
<dbReference type="Pfam" id="PF01928">
    <property type="entry name" value="CYTH"/>
    <property type="match status" value="1"/>
</dbReference>
<dbReference type="InterPro" id="IPR023577">
    <property type="entry name" value="CYTH_domain"/>
</dbReference>
<dbReference type="Proteomes" id="UP000247673">
    <property type="component" value="Unassembled WGS sequence"/>
</dbReference>
<sequence>MSNEIELKFQINQADLAELQLYLNQWVCCDEAEFSSQGSRTLVNQLNLINTYYDSEDYFLRHNGCGLRVRISEDANGKHFEMTLKSKGKSVGGLHERIEFNESLPDDKLDLSVLPKGALPANCDIKLLQQEIIPLFTTNFKRQTWLISFANSEIEVALDQGQITSNGKLIPIQEIELEIKQGNKLDLINFAIELSRFHLHLFSQSKASRGYRLLNNLSFTPTMISVTKLHDLSSVLDFWQQHEEYALENNDLTYYQQLVTQINEMLISQNLSIGPEFHHWQTAIPYIDSVENFAYSEINTKVKLMLITEINKADKK</sequence>
<gene>
    <name evidence="2" type="ORF">DKK78_08235</name>
</gene>